<dbReference type="AlphaFoldDB" id="A0AAD5QIZ8"/>
<dbReference type="Proteomes" id="UP001196413">
    <property type="component" value="Unassembled WGS sequence"/>
</dbReference>
<gene>
    <name evidence="2" type="ORF">KIN20_008587</name>
</gene>
<evidence type="ECO:0000256" key="1">
    <source>
        <dbReference type="SAM" id="SignalP"/>
    </source>
</evidence>
<evidence type="ECO:0000313" key="2">
    <source>
        <dbReference type="EMBL" id="KAJ1352287.1"/>
    </source>
</evidence>
<keyword evidence="3" id="KW-1185">Reference proteome</keyword>
<sequence>MTCWWTAVAVLCFIANLAYSHTQIRKATDPLCVAARCSDNELCVVKDGEPQCISKIKLIKLAKKHGIHHPLKHHVRIHKHHKHDDDAARDDHHRHNHLCSHDELVSMGGRLLQWFSDMHRVHFGREKTLPGS</sequence>
<evidence type="ECO:0000313" key="3">
    <source>
        <dbReference type="Proteomes" id="UP001196413"/>
    </source>
</evidence>
<name>A0AAD5QIZ8_PARTN</name>
<proteinExistence type="predicted"/>
<accession>A0AAD5QIZ8</accession>
<dbReference type="EMBL" id="JAHQIW010001340">
    <property type="protein sequence ID" value="KAJ1352287.1"/>
    <property type="molecule type" value="Genomic_DNA"/>
</dbReference>
<reference evidence="2" key="1">
    <citation type="submission" date="2021-06" db="EMBL/GenBank/DDBJ databases">
        <title>Parelaphostrongylus tenuis whole genome reference sequence.</title>
        <authorList>
            <person name="Garwood T.J."/>
            <person name="Larsen P.A."/>
            <person name="Fountain-Jones N.M."/>
            <person name="Garbe J.R."/>
            <person name="Macchietto M.G."/>
            <person name="Kania S.A."/>
            <person name="Gerhold R.W."/>
            <person name="Richards J.E."/>
            <person name="Wolf T.M."/>
        </authorList>
    </citation>
    <scope>NUCLEOTIDE SEQUENCE</scope>
    <source>
        <strain evidence="2">MNPRO001-30</strain>
        <tissue evidence="2">Meninges</tissue>
    </source>
</reference>
<feature type="signal peptide" evidence="1">
    <location>
        <begin position="1"/>
        <end position="20"/>
    </location>
</feature>
<comment type="caution">
    <text evidence="2">The sequence shown here is derived from an EMBL/GenBank/DDBJ whole genome shotgun (WGS) entry which is preliminary data.</text>
</comment>
<organism evidence="2 3">
    <name type="scientific">Parelaphostrongylus tenuis</name>
    <name type="common">Meningeal worm</name>
    <dbReference type="NCBI Taxonomy" id="148309"/>
    <lineage>
        <taxon>Eukaryota</taxon>
        <taxon>Metazoa</taxon>
        <taxon>Ecdysozoa</taxon>
        <taxon>Nematoda</taxon>
        <taxon>Chromadorea</taxon>
        <taxon>Rhabditida</taxon>
        <taxon>Rhabditina</taxon>
        <taxon>Rhabditomorpha</taxon>
        <taxon>Strongyloidea</taxon>
        <taxon>Metastrongylidae</taxon>
        <taxon>Parelaphostrongylus</taxon>
    </lineage>
</organism>
<protein>
    <submittedName>
        <fullName evidence="2">Uncharacterized protein</fullName>
    </submittedName>
</protein>
<feature type="chain" id="PRO_5042045232" evidence="1">
    <location>
        <begin position="21"/>
        <end position="132"/>
    </location>
</feature>
<keyword evidence="1" id="KW-0732">Signal</keyword>